<accession>A0A1L7NA60</accession>
<feature type="region of interest" description="Disordered" evidence="1">
    <location>
        <begin position="1"/>
        <end position="20"/>
    </location>
</feature>
<dbReference type="EMBL" id="AP015029">
    <property type="protein sequence ID" value="BAW22347.1"/>
    <property type="molecule type" value="Genomic_DNA"/>
</dbReference>
<name>A0A1L7NA60_PSEPU</name>
<protein>
    <submittedName>
        <fullName evidence="2">Putative aquarius</fullName>
    </submittedName>
</protein>
<organism evidence="2 3">
    <name type="scientific">Pseudomonas putida</name>
    <name type="common">Arthrobacter siderocapsulatus</name>
    <dbReference type="NCBI Taxonomy" id="303"/>
    <lineage>
        <taxon>Bacteria</taxon>
        <taxon>Pseudomonadati</taxon>
        <taxon>Pseudomonadota</taxon>
        <taxon>Gammaproteobacteria</taxon>
        <taxon>Pseudomonadales</taxon>
        <taxon>Pseudomonadaceae</taxon>
        <taxon>Pseudomonas</taxon>
    </lineage>
</organism>
<evidence type="ECO:0000256" key="1">
    <source>
        <dbReference type="SAM" id="MobiDB-lite"/>
    </source>
</evidence>
<reference evidence="2 3" key="1">
    <citation type="submission" date="2015-11" db="EMBL/GenBank/DDBJ databases">
        <title>Complete genome sequencing of a biphenyl-degrading bacterium, Pseudomonas putida KF715 (=NBRC110667).</title>
        <authorList>
            <person name="Suenaga H."/>
            <person name="Fujihara N."/>
            <person name="Watanabe T."/>
            <person name="Hirose J."/>
            <person name="Kimura N."/>
            <person name="Yamazoe A."/>
            <person name="Hosoyama A."/>
            <person name="Shimodaira J."/>
            <person name="Furukawa K."/>
        </authorList>
    </citation>
    <scope>NUCLEOTIDE SEQUENCE [LARGE SCALE GENOMIC DNA]</scope>
    <source>
        <strain evidence="2 3">KF715</strain>
    </source>
</reference>
<sequence length="69" mass="7208">MPDSTVPGVSASSPHKAAPTGTAQAFRALNDKAAAWQNPEGVGCQVAALRFCYAEKARQAGYSFKQVPV</sequence>
<gene>
    <name evidence="2" type="ORF">KF715C_ch17740</name>
</gene>
<dbReference type="Proteomes" id="UP000218731">
    <property type="component" value="Chromosome 1"/>
</dbReference>
<evidence type="ECO:0000313" key="3">
    <source>
        <dbReference type="Proteomes" id="UP000218731"/>
    </source>
</evidence>
<proteinExistence type="predicted"/>
<evidence type="ECO:0000313" key="2">
    <source>
        <dbReference type="EMBL" id="BAW22347.1"/>
    </source>
</evidence>
<dbReference type="AlphaFoldDB" id="A0A1L7NA60"/>